<dbReference type="InterPro" id="IPR007445">
    <property type="entry name" value="PilO"/>
</dbReference>
<gene>
    <name evidence="2" type="ORF">TPSD3_13540</name>
</gene>
<dbReference type="GO" id="GO:0043107">
    <property type="term" value="P:type IV pilus-dependent motility"/>
    <property type="evidence" value="ECO:0007669"/>
    <property type="project" value="InterPro"/>
</dbReference>
<comment type="caution">
    <text evidence="2">The sequence shown here is derived from an EMBL/GenBank/DDBJ whole genome shotgun (WGS) entry which is preliminary data.</text>
</comment>
<keyword evidence="1" id="KW-0812">Transmembrane</keyword>
<evidence type="ECO:0000256" key="1">
    <source>
        <dbReference type="SAM" id="Phobius"/>
    </source>
</evidence>
<feature type="transmembrane region" description="Helical" evidence="1">
    <location>
        <begin position="20"/>
        <end position="40"/>
    </location>
</feature>
<dbReference type="Gene3D" id="3.30.70.60">
    <property type="match status" value="1"/>
</dbReference>
<dbReference type="Proteomes" id="UP000194798">
    <property type="component" value="Unassembled WGS sequence"/>
</dbReference>
<dbReference type="GO" id="GO:0043683">
    <property type="term" value="P:type IV pilus assembly"/>
    <property type="evidence" value="ECO:0007669"/>
    <property type="project" value="InterPro"/>
</dbReference>
<name>A0A251X459_9GAMM</name>
<proteinExistence type="predicted"/>
<evidence type="ECO:0000313" key="2">
    <source>
        <dbReference type="EMBL" id="OUD12145.1"/>
    </source>
</evidence>
<dbReference type="Pfam" id="PF04350">
    <property type="entry name" value="PilO"/>
    <property type="match status" value="1"/>
</dbReference>
<dbReference type="PIRSF" id="PIRSF016482">
    <property type="entry name" value="PilO"/>
    <property type="match status" value="1"/>
</dbReference>
<dbReference type="EMBL" id="MSLT01000023">
    <property type="protein sequence ID" value="OUD12145.1"/>
    <property type="molecule type" value="Genomic_DNA"/>
</dbReference>
<dbReference type="Gene3D" id="1.10.287.540">
    <property type="entry name" value="Helix hairpin bin"/>
    <property type="match status" value="1"/>
</dbReference>
<keyword evidence="1" id="KW-1133">Transmembrane helix</keyword>
<organism evidence="2 3">
    <name type="scientific">Thioflexithrix psekupsensis</name>
    <dbReference type="NCBI Taxonomy" id="1570016"/>
    <lineage>
        <taxon>Bacteria</taxon>
        <taxon>Pseudomonadati</taxon>
        <taxon>Pseudomonadota</taxon>
        <taxon>Gammaproteobacteria</taxon>
        <taxon>Thiotrichales</taxon>
        <taxon>Thioflexithrix</taxon>
    </lineage>
</organism>
<sequence>MNLDELNNLDPANIGNWPILAKTIVVAVLFGGALFAGYYFDTQNQIAQLQQVKDKENTLRRTFEEKQLSAARLPQLKAQLAEIEASLADLQRSLPSKADVGDLIQNISQAAIGSGLRVQLFEPRPEVTGEIYVTQPITLRLSGDYHAFGRFVSNVAAMPRIVTQEEISISAPRNVAAGVAQNITMEMVAKIYYIREEEEEDKGV</sequence>
<keyword evidence="1" id="KW-0472">Membrane</keyword>
<accession>A0A251X459</accession>
<evidence type="ECO:0000313" key="3">
    <source>
        <dbReference type="Proteomes" id="UP000194798"/>
    </source>
</evidence>
<dbReference type="OrthoDB" id="9802133at2"/>
<dbReference type="RefSeq" id="WP_086489055.1">
    <property type="nucleotide sequence ID" value="NZ_MSLT01000023.1"/>
</dbReference>
<reference evidence="2 3" key="1">
    <citation type="submission" date="2016-12" db="EMBL/GenBank/DDBJ databases">
        <title>Thioflexothrix psekupsii D3 genome sequencing and assembly.</title>
        <authorList>
            <person name="Fomenkov A."/>
            <person name="Vincze T."/>
            <person name="Grabovich M."/>
            <person name="Anton B.P."/>
            <person name="Dubinina G."/>
            <person name="Orlova M."/>
            <person name="Belousova E."/>
            <person name="Roberts R.J."/>
        </authorList>
    </citation>
    <scope>NUCLEOTIDE SEQUENCE [LARGE SCALE GENOMIC DNA]</scope>
    <source>
        <strain evidence="2">D3</strain>
    </source>
</reference>
<dbReference type="PANTHER" id="PTHR39555">
    <property type="entry name" value="FIMBRIAL ASSEMBLY PROTEIN PILO-LIKE PROTEIN-RELATED"/>
    <property type="match status" value="1"/>
</dbReference>
<dbReference type="InterPro" id="IPR014717">
    <property type="entry name" value="Transl_elong_EF1B/ribsomal_bS6"/>
</dbReference>
<evidence type="ECO:0008006" key="4">
    <source>
        <dbReference type="Google" id="ProtNLM"/>
    </source>
</evidence>
<protein>
    <recommendedName>
        <fullName evidence="4">Pilus assembly protein PilO</fullName>
    </recommendedName>
</protein>
<dbReference type="AlphaFoldDB" id="A0A251X459"/>
<dbReference type="PANTHER" id="PTHR39555:SF1">
    <property type="entry name" value="TYPE IV PILUS INNER MEMBRANE COMPONENT PILO"/>
    <property type="match status" value="1"/>
</dbReference>
<keyword evidence="3" id="KW-1185">Reference proteome</keyword>